<dbReference type="SUPFAM" id="SSF48371">
    <property type="entry name" value="ARM repeat"/>
    <property type="match status" value="1"/>
</dbReference>
<comment type="subcellular location">
    <subcellularLocation>
        <location evidence="1">Nucleus</location>
    </subcellularLocation>
</comment>
<dbReference type="InterPro" id="IPR016024">
    <property type="entry name" value="ARM-type_fold"/>
</dbReference>
<dbReference type="InterPro" id="IPR013598">
    <property type="entry name" value="Exportin-1/Importin-b-like"/>
</dbReference>
<reference evidence="7" key="1">
    <citation type="submission" date="2021-02" db="EMBL/GenBank/DDBJ databases">
        <authorList>
            <person name="Nowell W R."/>
        </authorList>
    </citation>
    <scope>NUCLEOTIDE SEQUENCE</scope>
</reference>
<dbReference type="Proteomes" id="UP000663836">
    <property type="component" value="Unassembled WGS sequence"/>
</dbReference>
<protein>
    <recommendedName>
        <fullName evidence="9">Exportin-1/Importin-beta-like domain-containing protein</fullName>
    </recommendedName>
</protein>
<name>A0A819L876_9BILA</name>
<dbReference type="EMBL" id="CAJOBD010003650">
    <property type="protein sequence ID" value="CAF3959991.1"/>
    <property type="molecule type" value="Genomic_DNA"/>
</dbReference>
<dbReference type="InterPro" id="IPR051345">
    <property type="entry name" value="Importin_beta-like_NTR"/>
</dbReference>
<comment type="caution">
    <text evidence="7">The sequence shown here is derived from an EMBL/GenBank/DDBJ whole genome shotgun (WGS) entry which is preliminary data.</text>
</comment>
<dbReference type="PANTHER" id="PTHR12363:SF33">
    <property type="entry name" value="IMPORTIN-13"/>
    <property type="match status" value="1"/>
</dbReference>
<dbReference type="Gene3D" id="1.25.10.10">
    <property type="entry name" value="Leucine-rich Repeat Variant"/>
    <property type="match status" value="2"/>
</dbReference>
<evidence type="ECO:0000259" key="6">
    <source>
        <dbReference type="Pfam" id="PF08389"/>
    </source>
</evidence>
<dbReference type="InterPro" id="IPR057941">
    <property type="entry name" value="TPR_TNPO3_IPO13_2nd"/>
</dbReference>
<sequence>MTSSLDVTPENFVRTVHMLYHDQDATRKKIPSEWLLNVQSSLYAWSLADQLIRMNENSEVTCLSAQILRHKIQHNFDELPVEHCKALCDSLLDHLSRIELTRNTTVRVQLAVATADLALQYVGWEKPVEDVVEKLKTSSEHMLTLLEFLTALPEELNTSTIRIGENRRQYCREKYSNCGKQIHEILIFLLQVNPSHNELLFIAFYENLILTSPLLNSILDILKSTNCSNELRVIDENLDKAQNYTRIYTNLIESILECLVDGRQLDLSDLSCLHLLLYPLEHTDYEVVQSTLYTWYHLVGLIQTNNEFIIDKVKSYMDKLVDVLCAQCELDPDHLAIPPETGEKSSKNNGTSNSDLSEFRYRVQCFIEDTIYITEFIFYLFQKDV</sequence>
<keyword evidence="4" id="KW-0539">Nucleus</keyword>
<evidence type="ECO:0000259" key="5">
    <source>
        <dbReference type="Pfam" id="PF03810"/>
    </source>
</evidence>
<dbReference type="GO" id="GO:0006606">
    <property type="term" value="P:protein import into nucleus"/>
    <property type="evidence" value="ECO:0007669"/>
    <property type="project" value="TreeGrafter"/>
</dbReference>
<evidence type="ECO:0000313" key="8">
    <source>
        <dbReference type="Proteomes" id="UP000663836"/>
    </source>
</evidence>
<evidence type="ECO:0000256" key="2">
    <source>
        <dbReference type="ARBA" id="ARBA00007991"/>
    </source>
</evidence>
<dbReference type="InterPro" id="IPR011989">
    <property type="entry name" value="ARM-like"/>
</dbReference>
<keyword evidence="3" id="KW-0813">Transport</keyword>
<feature type="domain" description="Importin N-terminal" evidence="5">
    <location>
        <begin position="33"/>
        <end position="95"/>
    </location>
</feature>
<dbReference type="GO" id="GO:0005737">
    <property type="term" value="C:cytoplasm"/>
    <property type="evidence" value="ECO:0007669"/>
    <property type="project" value="TreeGrafter"/>
</dbReference>
<evidence type="ECO:0008006" key="9">
    <source>
        <dbReference type="Google" id="ProtNLM"/>
    </source>
</evidence>
<gene>
    <name evidence="7" type="ORF">JBS370_LOCUS24033</name>
</gene>
<dbReference type="Pfam" id="PF08389">
    <property type="entry name" value="Xpo1"/>
    <property type="match status" value="1"/>
</dbReference>
<dbReference type="PANTHER" id="PTHR12363">
    <property type="entry name" value="TRANSPORTIN 3 AND IMPORTIN 13"/>
    <property type="match status" value="1"/>
</dbReference>
<evidence type="ECO:0000256" key="3">
    <source>
        <dbReference type="ARBA" id="ARBA00022448"/>
    </source>
</evidence>
<dbReference type="InterPro" id="IPR001494">
    <property type="entry name" value="Importin-beta_N"/>
</dbReference>
<comment type="similarity">
    <text evidence="2">Belongs to the importin beta family.</text>
</comment>
<dbReference type="AlphaFoldDB" id="A0A819L876"/>
<evidence type="ECO:0000256" key="1">
    <source>
        <dbReference type="ARBA" id="ARBA00004123"/>
    </source>
</evidence>
<dbReference type="Pfam" id="PF24138">
    <property type="entry name" value="TPR_TNPO3_IPO13_2nd"/>
    <property type="match status" value="1"/>
</dbReference>
<organism evidence="7 8">
    <name type="scientific">Rotaria sordida</name>
    <dbReference type="NCBI Taxonomy" id="392033"/>
    <lineage>
        <taxon>Eukaryota</taxon>
        <taxon>Metazoa</taxon>
        <taxon>Spiralia</taxon>
        <taxon>Gnathifera</taxon>
        <taxon>Rotifera</taxon>
        <taxon>Eurotatoria</taxon>
        <taxon>Bdelloidea</taxon>
        <taxon>Philodinida</taxon>
        <taxon>Philodinidae</taxon>
        <taxon>Rotaria</taxon>
    </lineage>
</organism>
<accession>A0A819L876</accession>
<proteinExistence type="inferred from homology"/>
<dbReference type="Pfam" id="PF03810">
    <property type="entry name" value="IBN_N"/>
    <property type="match status" value="1"/>
</dbReference>
<evidence type="ECO:0000256" key="4">
    <source>
        <dbReference type="ARBA" id="ARBA00023242"/>
    </source>
</evidence>
<evidence type="ECO:0000313" key="7">
    <source>
        <dbReference type="EMBL" id="CAF3959991.1"/>
    </source>
</evidence>
<feature type="domain" description="Exportin-1/Importin-beta-like" evidence="6">
    <location>
        <begin position="105"/>
        <end position="224"/>
    </location>
</feature>
<dbReference type="GO" id="GO:0031267">
    <property type="term" value="F:small GTPase binding"/>
    <property type="evidence" value="ECO:0007669"/>
    <property type="project" value="InterPro"/>
</dbReference>